<reference evidence="1 2" key="1">
    <citation type="submission" date="2021-11" db="EMBL/GenBank/DDBJ databases">
        <title>Comparative genomics of bee honey and flower isolates.</title>
        <authorList>
            <person name="Bechtner J.D."/>
            <person name="Gallus M.K."/>
            <person name="Ehrmann M."/>
        </authorList>
    </citation>
    <scope>NUCLEOTIDE SEQUENCE [LARGE SCALE GENOMIC DNA]</scope>
    <source>
        <strain evidence="1 2">M161</strain>
    </source>
</reference>
<gene>
    <name evidence="1" type="ORF">LNP07_06690</name>
</gene>
<evidence type="ECO:0000313" key="2">
    <source>
        <dbReference type="Proteomes" id="UP001522905"/>
    </source>
</evidence>
<name>A0ABT0I3A3_9LACO</name>
<evidence type="ECO:0000313" key="1">
    <source>
        <dbReference type="EMBL" id="MCK8625201.1"/>
    </source>
</evidence>
<keyword evidence="2" id="KW-1185">Reference proteome</keyword>
<dbReference type="Proteomes" id="UP001522905">
    <property type="component" value="Unassembled WGS sequence"/>
</dbReference>
<protein>
    <submittedName>
        <fullName evidence="1">Helix-turn-helix domain-containing protein</fullName>
    </submittedName>
</protein>
<comment type="caution">
    <text evidence="1">The sequence shown here is derived from an EMBL/GenBank/DDBJ whole genome shotgun (WGS) entry which is preliminary data.</text>
</comment>
<accession>A0ABT0I3A3</accession>
<dbReference type="Gene3D" id="1.10.10.10">
    <property type="entry name" value="Winged helix-like DNA-binding domain superfamily/Winged helix DNA-binding domain"/>
    <property type="match status" value="1"/>
</dbReference>
<dbReference type="SUPFAM" id="SSF46785">
    <property type="entry name" value="Winged helix' DNA-binding domain"/>
    <property type="match status" value="1"/>
</dbReference>
<dbReference type="RefSeq" id="WP_248601920.1">
    <property type="nucleotide sequence ID" value="NZ_JAJIAO010000011.1"/>
</dbReference>
<sequence length="108" mass="12631">MEDIQNKFSVWRKIQYDNKVGFFPIFSDFSKKIPKLSTGAISLYVFLGLKSNYKTGTSFYSINKLSIIFDKSPRTISIWIKNLEDNGLIYREQKRKNGVSVTYLLPYK</sequence>
<dbReference type="InterPro" id="IPR036390">
    <property type="entry name" value="WH_DNA-bd_sf"/>
</dbReference>
<proteinExistence type="predicted"/>
<dbReference type="EMBL" id="JAJIAO010000011">
    <property type="protein sequence ID" value="MCK8625201.1"/>
    <property type="molecule type" value="Genomic_DNA"/>
</dbReference>
<dbReference type="Pfam" id="PF13730">
    <property type="entry name" value="HTH_36"/>
    <property type="match status" value="1"/>
</dbReference>
<organism evidence="1 2">
    <name type="scientific">Apilactobacillus xinyiensis</name>
    <dbReference type="NCBI Taxonomy" id="2841032"/>
    <lineage>
        <taxon>Bacteria</taxon>
        <taxon>Bacillati</taxon>
        <taxon>Bacillota</taxon>
        <taxon>Bacilli</taxon>
        <taxon>Lactobacillales</taxon>
        <taxon>Lactobacillaceae</taxon>
        <taxon>Apilactobacillus</taxon>
    </lineage>
</organism>
<dbReference type="InterPro" id="IPR036388">
    <property type="entry name" value="WH-like_DNA-bd_sf"/>
</dbReference>